<dbReference type="STRING" id="103827.A0A0N5CX15"/>
<keyword evidence="4 9" id="KW-1133">Transmembrane helix</keyword>
<evidence type="ECO:0000256" key="4">
    <source>
        <dbReference type="ARBA" id="ARBA00022989"/>
    </source>
</evidence>
<feature type="domain" description="G-protein coupled receptors family 1 profile" evidence="10">
    <location>
        <begin position="21"/>
        <end position="302"/>
    </location>
</feature>
<keyword evidence="5" id="KW-0297">G-protein coupled receptor</keyword>
<evidence type="ECO:0000256" key="3">
    <source>
        <dbReference type="ARBA" id="ARBA00022692"/>
    </source>
</evidence>
<evidence type="ECO:0000256" key="6">
    <source>
        <dbReference type="ARBA" id="ARBA00023136"/>
    </source>
</evidence>
<keyword evidence="7" id="KW-0675">Receptor</keyword>
<evidence type="ECO:0000256" key="2">
    <source>
        <dbReference type="ARBA" id="ARBA00022475"/>
    </source>
</evidence>
<feature type="transmembrane region" description="Helical" evidence="9">
    <location>
        <begin position="95"/>
        <end position="115"/>
    </location>
</feature>
<keyword evidence="8" id="KW-0807">Transducer</keyword>
<accession>A0A0N5CX15</accession>
<dbReference type="PANTHER" id="PTHR24228:SF61">
    <property type="entry name" value="G-PROTEIN COUPLED RECEPTORS FAMILY 1 PROFILE DOMAIN-CONTAINING PROTEIN"/>
    <property type="match status" value="1"/>
</dbReference>
<evidence type="ECO:0000313" key="13">
    <source>
        <dbReference type="WBParaSite" id="TCLT_0000491301-mRNA-1"/>
    </source>
</evidence>
<name>A0A0N5CX15_THECL</name>
<dbReference type="SUPFAM" id="SSF81321">
    <property type="entry name" value="Family A G protein-coupled receptor-like"/>
    <property type="match status" value="1"/>
</dbReference>
<dbReference type="Proteomes" id="UP000276776">
    <property type="component" value="Unassembled WGS sequence"/>
</dbReference>
<dbReference type="CDD" id="cd00637">
    <property type="entry name" value="7tm_classA_rhodopsin-like"/>
    <property type="match status" value="1"/>
</dbReference>
<evidence type="ECO:0000313" key="12">
    <source>
        <dbReference type="Proteomes" id="UP000276776"/>
    </source>
</evidence>
<dbReference type="Gene3D" id="1.20.1070.10">
    <property type="entry name" value="Rhodopsin 7-helix transmembrane proteins"/>
    <property type="match status" value="1"/>
</dbReference>
<keyword evidence="6 9" id="KW-0472">Membrane</keyword>
<reference evidence="11 12" key="2">
    <citation type="submission" date="2018-11" db="EMBL/GenBank/DDBJ databases">
        <authorList>
            <consortium name="Pathogen Informatics"/>
        </authorList>
    </citation>
    <scope>NUCLEOTIDE SEQUENCE [LARGE SCALE GENOMIC DNA]</scope>
</reference>
<dbReference type="PRINTS" id="PR00237">
    <property type="entry name" value="GPCRRHODOPSN"/>
</dbReference>
<dbReference type="InterPro" id="IPR017452">
    <property type="entry name" value="GPCR_Rhodpsn_7TM"/>
</dbReference>
<evidence type="ECO:0000259" key="10">
    <source>
        <dbReference type="PROSITE" id="PS50262"/>
    </source>
</evidence>
<reference evidence="13" key="1">
    <citation type="submission" date="2017-02" db="UniProtKB">
        <authorList>
            <consortium name="WormBaseParasite"/>
        </authorList>
    </citation>
    <scope>IDENTIFICATION</scope>
</reference>
<dbReference type="PANTHER" id="PTHR24228">
    <property type="entry name" value="B2 BRADYKININ RECEPTOR/ANGIOTENSIN II RECEPTOR"/>
    <property type="match status" value="1"/>
</dbReference>
<organism evidence="13">
    <name type="scientific">Thelazia callipaeda</name>
    <name type="common">Oriental eyeworm</name>
    <name type="synonym">Parasitic nematode</name>
    <dbReference type="NCBI Taxonomy" id="103827"/>
    <lineage>
        <taxon>Eukaryota</taxon>
        <taxon>Metazoa</taxon>
        <taxon>Ecdysozoa</taxon>
        <taxon>Nematoda</taxon>
        <taxon>Chromadorea</taxon>
        <taxon>Rhabditida</taxon>
        <taxon>Spirurina</taxon>
        <taxon>Spiruromorpha</taxon>
        <taxon>Thelazioidea</taxon>
        <taxon>Thelaziidae</taxon>
        <taxon>Thelazia</taxon>
    </lineage>
</organism>
<dbReference type="AlphaFoldDB" id="A0A0N5CX15"/>
<feature type="transmembrane region" description="Helical" evidence="9">
    <location>
        <begin position="51"/>
        <end position="75"/>
    </location>
</feature>
<dbReference type="GO" id="GO:0005886">
    <property type="term" value="C:plasma membrane"/>
    <property type="evidence" value="ECO:0007669"/>
    <property type="project" value="UniProtKB-SubCell"/>
</dbReference>
<evidence type="ECO:0000256" key="7">
    <source>
        <dbReference type="ARBA" id="ARBA00023170"/>
    </source>
</evidence>
<feature type="transmembrane region" description="Helical" evidence="9">
    <location>
        <begin position="178"/>
        <end position="197"/>
    </location>
</feature>
<keyword evidence="2" id="KW-1003">Cell membrane</keyword>
<comment type="subcellular location">
    <subcellularLocation>
        <location evidence="1">Cell membrane</location>
        <topology evidence="1">Multi-pass membrane protein</topology>
    </subcellularLocation>
</comment>
<keyword evidence="3 9" id="KW-0812">Transmembrane</keyword>
<dbReference type="PROSITE" id="PS50262">
    <property type="entry name" value="G_PROTEIN_RECEP_F1_2"/>
    <property type="match status" value="1"/>
</dbReference>
<evidence type="ECO:0000256" key="8">
    <source>
        <dbReference type="ARBA" id="ARBA00023224"/>
    </source>
</evidence>
<dbReference type="GO" id="GO:0004930">
    <property type="term" value="F:G protein-coupled receptor activity"/>
    <property type="evidence" value="ECO:0007669"/>
    <property type="project" value="UniProtKB-KW"/>
</dbReference>
<evidence type="ECO:0000313" key="11">
    <source>
        <dbReference type="EMBL" id="VDN02081.1"/>
    </source>
</evidence>
<proteinExistence type="predicted"/>
<feature type="transmembrane region" description="Helical" evidence="9">
    <location>
        <begin position="238"/>
        <end position="261"/>
    </location>
</feature>
<gene>
    <name evidence="11" type="ORF">TCLT_LOCUS4902</name>
</gene>
<evidence type="ECO:0000256" key="1">
    <source>
        <dbReference type="ARBA" id="ARBA00004651"/>
    </source>
</evidence>
<dbReference type="Pfam" id="PF00001">
    <property type="entry name" value="7tm_1"/>
    <property type="match status" value="1"/>
</dbReference>
<dbReference type="OMA" id="PRYMREM"/>
<evidence type="ECO:0000256" key="9">
    <source>
        <dbReference type="SAM" id="Phobius"/>
    </source>
</evidence>
<evidence type="ECO:0000256" key="5">
    <source>
        <dbReference type="ARBA" id="ARBA00023040"/>
    </source>
</evidence>
<feature type="transmembrane region" description="Helical" evidence="9">
    <location>
        <begin position="281"/>
        <end position="304"/>
    </location>
</feature>
<dbReference type="InterPro" id="IPR000276">
    <property type="entry name" value="GPCR_Rhodpsn"/>
</dbReference>
<feature type="transmembrane region" description="Helical" evidence="9">
    <location>
        <begin position="127"/>
        <end position="148"/>
    </location>
</feature>
<feature type="transmembrane region" description="Helical" evidence="9">
    <location>
        <begin position="6"/>
        <end position="30"/>
    </location>
</feature>
<keyword evidence="12" id="KW-1185">Reference proteome</keyword>
<dbReference type="WBParaSite" id="TCLT_0000491301-mRNA-1">
    <property type="protein sequence ID" value="TCLT_0000491301-mRNA-1"/>
    <property type="gene ID" value="TCLT_0000491301"/>
</dbReference>
<dbReference type="OrthoDB" id="5797723at2759"/>
<dbReference type="EMBL" id="UYYF01004309">
    <property type="protein sequence ID" value="VDN02081.1"/>
    <property type="molecule type" value="Genomic_DNA"/>
</dbReference>
<protein>
    <submittedName>
        <fullName evidence="13">G_PROTEIN_RECEP_F1_2 domain-containing protein</fullName>
    </submittedName>
</protein>
<sequence>MWQTYTLWTAYLITIKLGIIGNIWVICSVMRNARPRNYRWSCQRPSDRLRSFIFVLAIVDFVVICSLFLRIIYAFDENLVFEKWSCQGLFFLEQISKMASMFCLACISLGRYITIRKPFSSQIRSRFYRSVPVIVFLLFICILIPILFTSEEIETSVDKQDCIINASNQWHQPNSICVALTFTILLVLVSVNYGEIVRHVRQKFSKRKARESANFNNNQQRLSEPRYMREMTSSIARVAVFHIICWLPFCFFSIVSIKTWSLVSVSIRPIQRVKDKQCWVLWVYVIVNWLTYLNSALNWIFYAVMNRDLRELIR</sequence>